<feature type="transmembrane region" description="Helical" evidence="5">
    <location>
        <begin position="156"/>
        <end position="176"/>
    </location>
</feature>
<evidence type="ECO:0000256" key="5">
    <source>
        <dbReference type="RuleBase" id="RU004379"/>
    </source>
</evidence>
<feature type="transmembrane region" description="Helical" evidence="5">
    <location>
        <begin position="182"/>
        <end position="203"/>
    </location>
</feature>
<feature type="transmembrane region" description="Helical" evidence="5">
    <location>
        <begin position="131"/>
        <end position="149"/>
    </location>
</feature>
<comment type="similarity">
    <text evidence="5">Belongs to the BI1 family.</text>
</comment>
<dbReference type="OrthoDB" id="7933078at2759"/>
<comment type="caution">
    <text evidence="7">The sequence shown here is derived from an EMBL/GenBank/DDBJ whole genome shotgun (WGS) entry which is preliminary data.</text>
</comment>
<accession>A0A8H5F356</accession>
<keyword evidence="4 5" id="KW-0472">Membrane</keyword>
<organism evidence="7 8">
    <name type="scientific">Psilocybe cf. subviscida</name>
    <dbReference type="NCBI Taxonomy" id="2480587"/>
    <lineage>
        <taxon>Eukaryota</taxon>
        <taxon>Fungi</taxon>
        <taxon>Dikarya</taxon>
        <taxon>Basidiomycota</taxon>
        <taxon>Agaricomycotina</taxon>
        <taxon>Agaricomycetes</taxon>
        <taxon>Agaricomycetidae</taxon>
        <taxon>Agaricales</taxon>
        <taxon>Agaricineae</taxon>
        <taxon>Strophariaceae</taxon>
        <taxon>Psilocybe</taxon>
    </lineage>
</organism>
<evidence type="ECO:0000313" key="8">
    <source>
        <dbReference type="Proteomes" id="UP000567179"/>
    </source>
</evidence>
<dbReference type="Pfam" id="PF01027">
    <property type="entry name" value="Bax1-I"/>
    <property type="match status" value="1"/>
</dbReference>
<dbReference type="EMBL" id="JAACJJ010000028">
    <property type="protein sequence ID" value="KAF5321852.1"/>
    <property type="molecule type" value="Genomic_DNA"/>
</dbReference>
<evidence type="ECO:0000256" key="1">
    <source>
        <dbReference type="ARBA" id="ARBA00004141"/>
    </source>
</evidence>
<dbReference type="AlphaFoldDB" id="A0A8H5F356"/>
<sequence>MMNSPDPLSPFSASSVMSNYPVPPPSYGQGAPAKNQNYNAIDIESREPLLAGSSRDARNGPGGYHDQPSQGDLPDDFKYGVSVSESAPEIRNAFVRKVYTILLCQISATAAVGGFIYVSPSVVTWVLANTWSFYVPLFGTIVNLGVLYWKRHTHPWNLVLLTTFTLMEAFTLGIAVSFYPNVLVLQALLITVGVFLGLTLFTFQSKYDFSGLGPFLFASLIALCVAGFVSIFLPFSRGVDLVFAIGGCLIFSGYIVYDTYNINKRLSPDEYIMGAISLYLDFINLFLSILRLLNNLQDR</sequence>
<proteinExistence type="inferred from homology"/>
<protein>
    <submittedName>
        <fullName evidence="7">Uncharacterized protein</fullName>
    </submittedName>
</protein>
<dbReference type="PANTHER" id="PTHR23291">
    <property type="entry name" value="BAX INHIBITOR-RELATED"/>
    <property type="match status" value="1"/>
</dbReference>
<name>A0A8H5F356_9AGAR</name>
<evidence type="ECO:0000256" key="4">
    <source>
        <dbReference type="ARBA" id="ARBA00023136"/>
    </source>
</evidence>
<evidence type="ECO:0000313" key="7">
    <source>
        <dbReference type="EMBL" id="KAF5321852.1"/>
    </source>
</evidence>
<feature type="transmembrane region" description="Helical" evidence="5">
    <location>
        <begin position="215"/>
        <end position="235"/>
    </location>
</feature>
<evidence type="ECO:0000256" key="3">
    <source>
        <dbReference type="ARBA" id="ARBA00022989"/>
    </source>
</evidence>
<feature type="transmembrane region" description="Helical" evidence="5">
    <location>
        <begin position="241"/>
        <end position="260"/>
    </location>
</feature>
<reference evidence="7 8" key="1">
    <citation type="journal article" date="2020" name="ISME J.">
        <title>Uncovering the hidden diversity of litter-decomposition mechanisms in mushroom-forming fungi.</title>
        <authorList>
            <person name="Floudas D."/>
            <person name="Bentzer J."/>
            <person name="Ahren D."/>
            <person name="Johansson T."/>
            <person name="Persson P."/>
            <person name="Tunlid A."/>
        </authorList>
    </citation>
    <scope>NUCLEOTIDE SEQUENCE [LARGE SCALE GENOMIC DNA]</scope>
    <source>
        <strain evidence="7 8">CBS 101986</strain>
    </source>
</reference>
<gene>
    <name evidence="7" type="ORF">D9619_001465</name>
</gene>
<evidence type="ECO:0000256" key="2">
    <source>
        <dbReference type="ARBA" id="ARBA00022692"/>
    </source>
</evidence>
<keyword evidence="3 5" id="KW-1133">Transmembrane helix</keyword>
<keyword evidence="2 5" id="KW-0812">Transmembrane</keyword>
<dbReference type="PANTHER" id="PTHR23291:SF50">
    <property type="entry name" value="PROTEIN LIFEGUARD 4"/>
    <property type="match status" value="1"/>
</dbReference>
<keyword evidence="8" id="KW-1185">Reference proteome</keyword>
<dbReference type="Proteomes" id="UP000567179">
    <property type="component" value="Unassembled WGS sequence"/>
</dbReference>
<feature type="region of interest" description="Disordered" evidence="6">
    <location>
        <begin position="50"/>
        <end position="74"/>
    </location>
</feature>
<dbReference type="CDD" id="cd10429">
    <property type="entry name" value="GAAP_like"/>
    <property type="match status" value="1"/>
</dbReference>
<feature type="transmembrane region" description="Helical" evidence="5">
    <location>
        <begin position="272"/>
        <end position="293"/>
    </location>
</feature>
<comment type="subcellular location">
    <subcellularLocation>
        <location evidence="1">Membrane</location>
        <topology evidence="1">Multi-pass membrane protein</topology>
    </subcellularLocation>
</comment>
<dbReference type="InterPro" id="IPR006214">
    <property type="entry name" value="Bax_inhibitor_1-related"/>
</dbReference>
<dbReference type="GO" id="GO:0016020">
    <property type="term" value="C:membrane"/>
    <property type="evidence" value="ECO:0007669"/>
    <property type="project" value="UniProtKB-SubCell"/>
</dbReference>
<feature type="transmembrane region" description="Helical" evidence="5">
    <location>
        <begin position="98"/>
        <end position="119"/>
    </location>
</feature>
<evidence type="ECO:0000256" key="6">
    <source>
        <dbReference type="SAM" id="MobiDB-lite"/>
    </source>
</evidence>